<evidence type="ECO:0000256" key="2">
    <source>
        <dbReference type="ARBA" id="ARBA00022737"/>
    </source>
</evidence>
<evidence type="ECO:0000256" key="4">
    <source>
        <dbReference type="ARBA" id="ARBA00023054"/>
    </source>
</evidence>
<dbReference type="InterPro" id="IPR047184">
    <property type="entry name" value="KANK1-4"/>
</dbReference>
<evidence type="ECO:0000256" key="5">
    <source>
        <dbReference type="PROSITE-ProRule" id="PRU00023"/>
    </source>
</evidence>
<evidence type="ECO:0000256" key="3">
    <source>
        <dbReference type="ARBA" id="ARBA00023043"/>
    </source>
</evidence>
<protein>
    <submittedName>
        <fullName evidence="7">KANK3 protein</fullName>
    </submittedName>
</protein>
<dbReference type="Proteomes" id="UP000539032">
    <property type="component" value="Unassembled WGS sequence"/>
</dbReference>
<keyword evidence="8" id="KW-1185">Reference proteome</keyword>
<keyword evidence="1" id="KW-0597">Phosphoprotein</keyword>
<organism evidence="7 8">
    <name type="scientific">Scopus umbretta</name>
    <name type="common">Hammerkop</name>
    <dbReference type="NCBI Taxonomy" id="33581"/>
    <lineage>
        <taxon>Eukaryota</taxon>
        <taxon>Metazoa</taxon>
        <taxon>Chordata</taxon>
        <taxon>Craniata</taxon>
        <taxon>Vertebrata</taxon>
        <taxon>Euteleostomi</taxon>
        <taxon>Archelosauria</taxon>
        <taxon>Archosauria</taxon>
        <taxon>Dinosauria</taxon>
        <taxon>Saurischia</taxon>
        <taxon>Theropoda</taxon>
        <taxon>Coelurosauria</taxon>
        <taxon>Aves</taxon>
        <taxon>Neognathae</taxon>
        <taxon>Neoaves</taxon>
        <taxon>Aequornithes</taxon>
        <taxon>Pelecaniformes</taxon>
        <taxon>Scopidae</taxon>
        <taxon>Scopus</taxon>
    </lineage>
</organism>
<dbReference type="InterPro" id="IPR002110">
    <property type="entry name" value="Ankyrin_rpt"/>
</dbReference>
<dbReference type="AlphaFoldDB" id="A0A7L4HVS9"/>
<sequence length="360" mass="38380">PPGALKSIMKKRDGPPRNEAEGSKKSLQFVGVLNGEYESTSSEEEEEEEEGEGDSSSEKASADSSDSEEQGDTETSDEEAGEGESNPLRGDSGCPLPACFLWGDSALHCRRLRALPRFELSPRMREACLIVKTHLGHPGATKSKELASSSLVLQEWFRLSSQKSSIPDTVANHLLAFAEVSPALLAHVVNLADGNGNTALHYSVSHSNFRIVQLLLDTGVCNVDHQNKAGYTALMLAALAAVEQEDDMNVVRRLFSMGNVNAKASQAGQTALMLAVSHGRQEMVEALLTCGADVNLQDEEGSTALMCACEHGRVETVKLLLAQPTCNISIVDSDGNNAVAIALEAGHSNIAVLLYAHLNG</sequence>
<dbReference type="PRINTS" id="PR01415">
    <property type="entry name" value="ANKYRIN"/>
</dbReference>
<gene>
    <name evidence="7" type="primary">Kank3</name>
    <name evidence="7" type="ORF">SCOUMB_R04049</name>
</gene>
<dbReference type="GO" id="GO:0005737">
    <property type="term" value="C:cytoplasm"/>
    <property type="evidence" value="ECO:0007669"/>
    <property type="project" value="TreeGrafter"/>
</dbReference>
<keyword evidence="2" id="KW-0677">Repeat</keyword>
<proteinExistence type="predicted"/>
<feature type="compositionally biased region" description="Acidic residues" evidence="6">
    <location>
        <begin position="41"/>
        <end position="55"/>
    </location>
</feature>
<keyword evidence="3 5" id="KW-0040">ANK repeat</keyword>
<evidence type="ECO:0000313" key="7">
    <source>
        <dbReference type="EMBL" id="NXX56981.1"/>
    </source>
</evidence>
<feature type="region of interest" description="Disordered" evidence="6">
    <location>
        <begin position="1"/>
        <end position="90"/>
    </location>
</feature>
<dbReference type="Pfam" id="PF12796">
    <property type="entry name" value="Ank_2"/>
    <property type="match status" value="2"/>
</dbReference>
<dbReference type="PROSITE" id="PS50088">
    <property type="entry name" value="ANK_REPEAT"/>
    <property type="match status" value="2"/>
</dbReference>
<feature type="compositionally biased region" description="Basic and acidic residues" evidence="6">
    <location>
        <begin position="10"/>
        <end position="24"/>
    </location>
</feature>
<feature type="compositionally biased region" description="Acidic residues" evidence="6">
    <location>
        <begin position="65"/>
        <end position="82"/>
    </location>
</feature>
<dbReference type="InterPro" id="IPR036770">
    <property type="entry name" value="Ankyrin_rpt-contain_sf"/>
</dbReference>
<dbReference type="SUPFAM" id="SSF48403">
    <property type="entry name" value="Ankyrin repeat"/>
    <property type="match status" value="1"/>
</dbReference>
<name>A0A7L4HVS9_SCOUM</name>
<evidence type="ECO:0000313" key="8">
    <source>
        <dbReference type="Proteomes" id="UP000539032"/>
    </source>
</evidence>
<dbReference type="Gene3D" id="1.25.40.20">
    <property type="entry name" value="Ankyrin repeat-containing domain"/>
    <property type="match status" value="1"/>
</dbReference>
<evidence type="ECO:0000256" key="6">
    <source>
        <dbReference type="SAM" id="MobiDB-lite"/>
    </source>
</evidence>
<feature type="non-terminal residue" evidence="7">
    <location>
        <position position="360"/>
    </location>
</feature>
<feature type="repeat" description="ANK" evidence="5">
    <location>
        <begin position="267"/>
        <end position="299"/>
    </location>
</feature>
<accession>A0A7L4HVS9</accession>
<dbReference type="PROSITE" id="PS50297">
    <property type="entry name" value="ANK_REP_REGION"/>
    <property type="match status" value="2"/>
</dbReference>
<evidence type="ECO:0000256" key="1">
    <source>
        <dbReference type="ARBA" id="ARBA00022553"/>
    </source>
</evidence>
<dbReference type="SMART" id="SM00248">
    <property type="entry name" value="ANK"/>
    <property type="match status" value="4"/>
</dbReference>
<comment type="caution">
    <text evidence="7">The sequence shown here is derived from an EMBL/GenBank/DDBJ whole genome shotgun (WGS) entry which is preliminary data.</text>
</comment>
<dbReference type="PANTHER" id="PTHR24168:SF23">
    <property type="entry name" value="KN MOTIF AND ANKYRIN REPEAT DOMAIN-CONTAINING PROTEIN 3"/>
    <property type="match status" value="1"/>
</dbReference>
<feature type="repeat" description="ANK" evidence="5">
    <location>
        <begin position="195"/>
        <end position="220"/>
    </location>
</feature>
<dbReference type="GO" id="GO:0030837">
    <property type="term" value="P:negative regulation of actin filament polymerization"/>
    <property type="evidence" value="ECO:0007669"/>
    <property type="project" value="InterPro"/>
</dbReference>
<dbReference type="PANTHER" id="PTHR24168">
    <property type="entry name" value="KN MOTIF AND ANKYRIN REPEAT DOMAIN-CONTAINING"/>
    <property type="match status" value="1"/>
</dbReference>
<dbReference type="OrthoDB" id="5406014at2759"/>
<feature type="non-terminal residue" evidence="7">
    <location>
        <position position="1"/>
    </location>
</feature>
<keyword evidence="4" id="KW-0175">Coiled coil</keyword>
<dbReference type="GO" id="GO:0005856">
    <property type="term" value="C:cytoskeleton"/>
    <property type="evidence" value="ECO:0007669"/>
    <property type="project" value="TreeGrafter"/>
</dbReference>
<dbReference type="EMBL" id="VZTL01033432">
    <property type="protein sequence ID" value="NXX56981.1"/>
    <property type="molecule type" value="Genomic_DNA"/>
</dbReference>
<dbReference type="FunFam" id="1.25.40.20:FF:000017">
    <property type="entry name" value="KN motif and ankyrin repeat domain-containing protein 1"/>
    <property type="match status" value="1"/>
</dbReference>
<reference evidence="7 8" key="1">
    <citation type="submission" date="2020-02" db="EMBL/GenBank/DDBJ databases">
        <title>Bird 10,000 Genomes (B10K) Project - Family phase.</title>
        <authorList>
            <person name="Zhang G."/>
        </authorList>
    </citation>
    <scope>NUCLEOTIDE SEQUENCE [LARGE SCALE GENOMIC DNA]</scope>
    <source>
        <strain evidence="7">B10K-DU-002-70</strain>
        <tissue evidence="7">Muscle</tissue>
    </source>
</reference>